<dbReference type="PANTHER" id="PTHR43619">
    <property type="entry name" value="S-ADENOSYL-L-METHIONINE-DEPENDENT METHYLTRANSFERASE YKTD-RELATED"/>
    <property type="match status" value="1"/>
</dbReference>
<organism evidence="5 6">
    <name type="scientific">Brenneria goodwinii</name>
    <dbReference type="NCBI Taxonomy" id="1109412"/>
    <lineage>
        <taxon>Bacteria</taxon>
        <taxon>Pseudomonadati</taxon>
        <taxon>Pseudomonadota</taxon>
        <taxon>Gammaproteobacteria</taxon>
        <taxon>Enterobacterales</taxon>
        <taxon>Pectobacteriaceae</taxon>
        <taxon>Brenneria</taxon>
    </lineage>
</organism>
<accession>A0A0G4JQU8</accession>
<dbReference type="SUPFAM" id="SSF53335">
    <property type="entry name" value="S-adenosyl-L-methionine-dependent methyltransferases"/>
    <property type="match status" value="1"/>
</dbReference>
<keyword evidence="6" id="KW-1185">Reference proteome</keyword>
<dbReference type="EC" id="2.1.1.-" evidence="4"/>
<evidence type="ECO:0000313" key="6">
    <source>
        <dbReference type="Proteomes" id="UP000044377"/>
    </source>
</evidence>
<dbReference type="NCBIfam" id="TIGR00027">
    <property type="entry name" value="mthyl_TIGR00027"/>
    <property type="match status" value="1"/>
</dbReference>
<dbReference type="Proteomes" id="UP000044377">
    <property type="component" value="Unassembled WGS sequence"/>
</dbReference>
<dbReference type="AlphaFoldDB" id="A0A0G4JQU8"/>
<comment type="similarity">
    <text evidence="1 4">Belongs to the UPF0677 family.</text>
</comment>
<dbReference type="InterPro" id="IPR007213">
    <property type="entry name" value="Ppm1/Ppm2/Tcmp"/>
</dbReference>
<dbReference type="InterPro" id="IPR029063">
    <property type="entry name" value="SAM-dependent_MTases_sf"/>
</dbReference>
<dbReference type="PANTHER" id="PTHR43619:SF2">
    <property type="entry name" value="S-ADENOSYL-L-METHIONINE-DEPENDENT METHYLTRANSFERASES SUPERFAMILY PROTEIN"/>
    <property type="match status" value="1"/>
</dbReference>
<dbReference type="InterPro" id="IPR011610">
    <property type="entry name" value="SAM_mthyl_Trfase_ML2640-like"/>
</dbReference>
<comment type="function">
    <text evidence="4">Exhibits S-adenosyl-L-methionine-dependent methyltransferase activity.</text>
</comment>
<dbReference type="Pfam" id="PF04072">
    <property type="entry name" value="LCM"/>
    <property type="match status" value="1"/>
</dbReference>
<keyword evidence="3 5" id="KW-0808">Transferase</keyword>
<reference evidence="6" key="1">
    <citation type="submission" date="2015-01" db="EMBL/GenBank/DDBJ databases">
        <authorList>
            <person name="Paterson Steve"/>
        </authorList>
    </citation>
    <scope>NUCLEOTIDE SEQUENCE [LARGE SCALE GENOMIC DNA]</scope>
    <source>
        <strain evidence="6">OBR1</strain>
    </source>
</reference>
<dbReference type="GO" id="GO:0032259">
    <property type="term" value="P:methylation"/>
    <property type="evidence" value="ECO:0007669"/>
    <property type="project" value="UniProtKB-KW"/>
</dbReference>
<evidence type="ECO:0000256" key="4">
    <source>
        <dbReference type="RuleBase" id="RU362030"/>
    </source>
</evidence>
<dbReference type="GO" id="GO:0008168">
    <property type="term" value="F:methyltransferase activity"/>
    <property type="evidence" value="ECO:0007669"/>
    <property type="project" value="UniProtKB-UniRule"/>
</dbReference>
<keyword evidence="4" id="KW-0949">S-adenosyl-L-methionine</keyword>
<evidence type="ECO:0000313" key="5">
    <source>
        <dbReference type="EMBL" id="CPR14263.1"/>
    </source>
</evidence>
<evidence type="ECO:0000256" key="2">
    <source>
        <dbReference type="ARBA" id="ARBA00022603"/>
    </source>
</evidence>
<keyword evidence="2 4" id="KW-0489">Methyltransferase</keyword>
<dbReference type="RefSeq" id="WP_048636114.1">
    <property type="nucleotide sequence ID" value="NZ_CGIG01000001.1"/>
</dbReference>
<evidence type="ECO:0000256" key="3">
    <source>
        <dbReference type="ARBA" id="ARBA00022679"/>
    </source>
</evidence>
<dbReference type="EMBL" id="CGIG01000001">
    <property type="protein sequence ID" value="CPR14263.1"/>
    <property type="molecule type" value="Genomic_DNA"/>
</dbReference>
<evidence type="ECO:0000256" key="1">
    <source>
        <dbReference type="ARBA" id="ARBA00008138"/>
    </source>
</evidence>
<dbReference type="Gene3D" id="3.40.50.150">
    <property type="entry name" value="Vaccinia Virus protein VP39"/>
    <property type="match status" value="1"/>
</dbReference>
<protein>
    <recommendedName>
        <fullName evidence="4">S-adenosyl-L-methionine-dependent methyltransferase</fullName>
        <ecNumber evidence="4">2.1.1.-</ecNumber>
    </recommendedName>
</protein>
<name>A0A0G4JQU8_9GAMM</name>
<proteinExistence type="inferred from homology"/>
<dbReference type="OrthoDB" id="9806164at2"/>
<gene>
    <name evidence="5" type="ORF">BN1221_00670</name>
</gene>
<sequence length="281" mass="32230">MKLDIECNQTSYKVMIQRAVHEIIDKPVVMNDKYTMKLLECINDGVASLKEATENDDIMSRILRGSLISRSMYSMNLIKKNRDRVRQIIFLGGGLDTISFSLSDEHKDLTFFEVDCGEDALKKKLILDKENKKPIKIINHDIESNDLFNHLEMAGVDFSKPVGIIMLGVSIYLQENNFYTLLKKIKKIAANGSYMAFDYYIPIDRIPAKYREILTSRFELLNNLGEPIVFTADTIDMVERIKELGFSKIENVSADELNSTYLLNHSNIKVEGYFNIISFSI</sequence>